<feature type="transmembrane region" description="Helical" evidence="4">
    <location>
        <begin position="296"/>
        <end position="322"/>
    </location>
</feature>
<dbReference type="Pfam" id="PF07690">
    <property type="entry name" value="MFS_1"/>
    <property type="match status" value="1"/>
</dbReference>
<keyword evidence="2 4" id="KW-1133">Transmembrane helix</keyword>
<evidence type="ECO:0000313" key="6">
    <source>
        <dbReference type="EMBL" id="SKB86786.1"/>
    </source>
</evidence>
<feature type="transmembrane region" description="Helical" evidence="4">
    <location>
        <begin position="359"/>
        <end position="379"/>
    </location>
</feature>
<dbReference type="PANTHER" id="PTHR23531">
    <property type="entry name" value="QUINOLENE RESISTANCE PROTEIN NORA"/>
    <property type="match status" value="1"/>
</dbReference>
<feature type="transmembrane region" description="Helical" evidence="4">
    <location>
        <begin position="271"/>
        <end position="290"/>
    </location>
</feature>
<feature type="transmembrane region" description="Helical" evidence="4">
    <location>
        <begin position="12"/>
        <end position="34"/>
    </location>
</feature>
<sequence length="391" mass="42277">MDERKPGLWTRSFVFACMAHFLMSLPMNMLMPIIPVYLVEELNISSSWVGVVLASYTIGLLCVRPFSGYVVDAVKRKPLYLVAFTITTALFAGYLVAATVASIMLVRFIQGGSVGLSSVAGNTIAIDVISSKRRGEGIGFYGLTLSLAMTLAPLLAVPVYNAFGFHTLIVICLLAALLGVIAVYNIKHVQKEKVSRPPFSLDRFILIQAIPAGISHMLCSIGYGMVVSFAVLYGKEIHVSNPGYFFIFMATGVGSARIFSGRMIDRGKLHLLLTSAIVGIIISLVVFATLHNVLIFFVAAFFIGIGYGVSIPAFQSLFVNVAHPNRRGTATSTYLTSLDLGMGIGMLSTGFIASVSSLSAAYLVGAFCCLLSLFVYLLYAKPSYEKYRIEN</sequence>
<feature type="transmembrane region" description="Helical" evidence="4">
    <location>
        <begin position="108"/>
        <end position="126"/>
    </location>
</feature>
<evidence type="ECO:0000259" key="5">
    <source>
        <dbReference type="PROSITE" id="PS50850"/>
    </source>
</evidence>
<accession>A0A1T5ES63</accession>
<dbReference type="PANTHER" id="PTHR23531:SF1">
    <property type="entry name" value="QUINOLENE RESISTANCE PROTEIN NORA"/>
    <property type="match status" value="1"/>
</dbReference>
<feature type="transmembrane region" description="Helical" evidence="4">
    <location>
        <begin position="79"/>
        <end position="102"/>
    </location>
</feature>
<protein>
    <submittedName>
        <fullName evidence="6">Predicted arabinose efflux permease, MFS family</fullName>
    </submittedName>
</protein>
<feature type="transmembrane region" description="Helical" evidence="4">
    <location>
        <begin position="138"/>
        <end position="157"/>
    </location>
</feature>
<feature type="domain" description="Major facilitator superfamily (MFS) profile" evidence="5">
    <location>
        <begin position="12"/>
        <end position="383"/>
    </location>
</feature>
<feature type="transmembrane region" description="Helical" evidence="4">
    <location>
        <begin position="163"/>
        <end position="184"/>
    </location>
</feature>
<dbReference type="InterPro" id="IPR011701">
    <property type="entry name" value="MFS"/>
</dbReference>
<feature type="transmembrane region" description="Helical" evidence="4">
    <location>
        <begin position="46"/>
        <end position="67"/>
    </location>
</feature>
<organism evidence="6 7">
    <name type="scientific">Parabacteroides chartae</name>
    <dbReference type="NCBI Taxonomy" id="1037355"/>
    <lineage>
        <taxon>Bacteria</taxon>
        <taxon>Pseudomonadati</taxon>
        <taxon>Bacteroidota</taxon>
        <taxon>Bacteroidia</taxon>
        <taxon>Bacteroidales</taxon>
        <taxon>Tannerellaceae</taxon>
        <taxon>Parabacteroides</taxon>
    </lineage>
</organism>
<gene>
    <name evidence="6" type="ORF">SAMN05660349_03118</name>
</gene>
<proteinExistence type="predicted"/>
<reference evidence="7" key="1">
    <citation type="submission" date="2017-02" db="EMBL/GenBank/DDBJ databases">
        <authorList>
            <person name="Varghese N."/>
            <person name="Submissions S."/>
        </authorList>
    </citation>
    <scope>NUCLEOTIDE SEQUENCE [LARGE SCALE GENOMIC DNA]</scope>
    <source>
        <strain evidence="7">DSM 24967</strain>
    </source>
</reference>
<dbReference type="InterPro" id="IPR036259">
    <property type="entry name" value="MFS_trans_sf"/>
</dbReference>
<dbReference type="InterPro" id="IPR020846">
    <property type="entry name" value="MFS_dom"/>
</dbReference>
<dbReference type="PROSITE" id="PS50850">
    <property type="entry name" value="MFS"/>
    <property type="match status" value="1"/>
</dbReference>
<evidence type="ECO:0000256" key="2">
    <source>
        <dbReference type="ARBA" id="ARBA00022989"/>
    </source>
</evidence>
<dbReference type="SUPFAM" id="SSF103473">
    <property type="entry name" value="MFS general substrate transporter"/>
    <property type="match status" value="1"/>
</dbReference>
<dbReference type="InterPro" id="IPR052714">
    <property type="entry name" value="MFS_Exporter"/>
</dbReference>
<dbReference type="Gene3D" id="1.20.1250.20">
    <property type="entry name" value="MFS general substrate transporter like domains"/>
    <property type="match status" value="1"/>
</dbReference>
<keyword evidence="7" id="KW-1185">Reference proteome</keyword>
<evidence type="ECO:0000256" key="3">
    <source>
        <dbReference type="ARBA" id="ARBA00023136"/>
    </source>
</evidence>
<dbReference type="CDD" id="cd17489">
    <property type="entry name" value="MFS_YfcJ_like"/>
    <property type="match status" value="1"/>
</dbReference>
<feature type="transmembrane region" description="Helical" evidence="4">
    <location>
        <begin position="205"/>
        <end position="231"/>
    </location>
</feature>
<evidence type="ECO:0000256" key="4">
    <source>
        <dbReference type="SAM" id="Phobius"/>
    </source>
</evidence>
<dbReference type="RefSeq" id="WP_079684500.1">
    <property type="nucleotide sequence ID" value="NZ_FUYQ01000030.1"/>
</dbReference>
<evidence type="ECO:0000256" key="1">
    <source>
        <dbReference type="ARBA" id="ARBA00022692"/>
    </source>
</evidence>
<feature type="transmembrane region" description="Helical" evidence="4">
    <location>
        <begin position="243"/>
        <end position="259"/>
    </location>
</feature>
<dbReference type="AlphaFoldDB" id="A0A1T5ES63"/>
<name>A0A1T5ES63_9BACT</name>
<dbReference type="GO" id="GO:0022857">
    <property type="term" value="F:transmembrane transporter activity"/>
    <property type="evidence" value="ECO:0007669"/>
    <property type="project" value="InterPro"/>
</dbReference>
<evidence type="ECO:0000313" key="7">
    <source>
        <dbReference type="Proteomes" id="UP000190852"/>
    </source>
</evidence>
<feature type="transmembrane region" description="Helical" evidence="4">
    <location>
        <begin position="334"/>
        <end position="353"/>
    </location>
</feature>
<keyword evidence="3 4" id="KW-0472">Membrane</keyword>
<dbReference type="Proteomes" id="UP000190852">
    <property type="component" value="Unassembled WGS sequence"/>
</dbReference>
<keyword evidence="1 4" id="KW-0812">Transmembrane</keyword>
<dbReference type="EMBL" id="FUYQ01000030">
    <property type="protein sequence ID" value="SKB86786.1"/>
    <property type="molecule type" value="Genomic_DNA"/>
</dbReference>